<evidence type="ECO:0000256" key="1">
    <source>
        <dbReference type="SAM" id="MobiDB-lite"/>
    </source>
</evidence>
<feature type="transmembrane region" description="Helical" evidence="2">
    <location>
        <begin position="57"/>
        <end position="78"/>
    </location>
</feature>
<reference evidence="5" key="1">
    <citation type="submission" date="2016-04" db="EMBL/GenBank/DDBJ databases">
        <authorList>
            <person name="Guldener U."/>
            <person name="Guldener U."/>
        </authorList>
    </citation>
    <scope>NUCLEOTIDE SEQUENCE [LARGE SCALE GENOMIC DNA]</scope>
    <source>
        <strain evidence="5">UB2112</strain>
    </source>
</reference>
<dbReference type="Proteomes" id="UP000658997">
    <property type="component" value="Unassembled WGS sequence"/>
</dbReference>
<keyword evidence="6" id="KW-1185">Reference proteome</keyword>
<feature type="transmembrane region" description="Helical" evidence="2">
    <location>
        <begin position="405"/>
        <end position="429"/>
    </location>
</feature>
<dbReference type="EMBL" id="LT558128">
    <property type="protein sequence ID" value="SAM83925.1"/>
    <property type="molecule type" value="Genomic_DNA"/>
</dbReference>
<name>A0A1K0G850_9BASI</name>
<dbReference type="OrthoDB" id="2546077at2759"/>
<evidence type="ECO:0000313" key="5">
    <source>
        <dbReference type="Proteomes" id="UP000179920"/>
    </source>
</evidence>
<accession>A0A1K0G850</accession>
<evidence type="ECO:0000313" key="3">
    <source>
        <dbReference type="EMBL" id="SAM83925.1"/>
    </source>
</evidence>
<feature type="transmembrane region" description="Helical" evidence="2">
    <location>
        <begin position="284"/>
        <end position="305"/>
    </location>
</feature>
<feature type="transmembrane region" description="Helical" evidence="2">
    <location>
        <begin position="140"/>
        <end position="162"/>
    </location>
</feature>
<keyword evidence="2" id="KW-0812">Transmembrane</keyword>
<evidence type="ECO:0000256" key="2">
    <source>
        <dbReference type="SAM" id="Phobius"/>
    </source>
</evidence>
<sequence>MGLNSTAQLEMPAQPLTFSHAYGPHSMTCLHRGQTQAQVVNVLYKTMYAPITPKNRIYVLASEAWFVLTVVICSVLLLRRRREKLWIITTKYSTYGTLYVGNAITCIIIAMTSYMFAWNLSAIVLAIYSFSHMSILEFFWFIPAPWWSLVVFGYISVHGFVLGCSPRSPLSSLGANKADTDREAWYYLPVPTRPAINNALLLIPTTLFTVTTVTLVCFSGRAYYHAKAISKHLLPAEILLRIHNSAQGAFPAFPDQDVLASDDLIWAGRQVAAEYFEVHRYVSINLLVFAAAAFTIWIPCIVYGLPNMIRLIDHACSLCPHFDPASYKDSLRKLYYLVFKAKPIAEDNGKQLSATARKMTLLSVGYVVVLISAVPAFGFLPLYMVGRSFPHEVQRGDISPYINSALVITSIITILCCLLITSLCSIVTFDPLFRSANGLNLIRCHIPINITVIKQKNQVIEREPDQPTLAFEAHDDDEEDIERNHGIKMKPSMGTFQSTKSHGSDGENVHDVTNQVVHLPTQAFEVDPRSIAQPKAGRL</sequence>
<dbReference type="Proteomes" id="UP000179920">
    <property type="component" value="Chromosome XII"/>
</dbReference>
<reference evidence="4" key="3">
    <citation type="submission" date="2018-08" db="EMBL/GenBank/DDBJ databases">
        <authorList>
            <person name="Guldener U."/>
        </authorList>
    </citation>
    <scope>NUCLEOTIDE SEQUENCE</scope>
    <source>
        <strain evidence="4">UB2</strain>
    </source>
</reference>
<feature type="region of interest" description="Disordered" evidence="1">
    <location>
        <begin position="489"/>
        <end position="509"/>
    </location>
</feature>
<feature type="transmembrane region" description="Helical" evidence="2">
    <location>
        <begin position="360"/>
        <end position="385"/>
    </location>
</feature>
<feature type="transmembrane region" description="Helical" evidence="2">
    <location>
        <begin position="99"/>
        <end position="128"/>
    </location>
</feature>
<evidence type="ECO:0000313" key="4">
    <source>
        <dbReference type="EMBL" id="SYW75691.1"/>
    </source>
</evidence>
<protein>
    <submittedName>
        <fullName evidence="3">Related to Dik6, novel virulence factor</fullName>
    </submittedName>
</protein>
<dbReference type="AlphaFoldDB" id="A0A1K0G850"/>
<keyword evidence="2" id="KW-0472">Membrane</keyword>
<reference evidence="3" key="2">
    <citation type="submission" date="2016-04" db="EMBL/GenBank/DDBJ databases">
        <authorList>
            <person name="Evans L.H."/>
            <person name="Alamgir A."/>
            <person name="Owens N."/>
            <person name="Weber N.D."/>
            <person name="Virtaneva K."/>
            <person name="Barbian K."/>
            <person name="Babar A."/>
            <person name="Rosenke K."/>
        </authorList>
    </citation>
    <scope>NUCLEOTIDE SEQUENCE</scope>
    <source>
        <strain evidence="3">UB2112</strain>
    </source>
</reference>
<organism evidence="3 5">
    <name type="scientific">Ustilago bromivora</name>
    <dbReference type="NCBI Taxonomy" id="307758"/>
    <lineage>
        <taxon>Eukaryota</taxon>
        <taxon>Fungi</taxon>
        <taxon>Dikarya</taxon>
        <taxon>Basidiomycota</taxon>
        <taxon>Ustilaginomycotina</taxon>
        <taxon>Ustilaginomycetes</taxon>
        <taxon>Ustilaginales</taxon>
        <taxon>Ustilaginaceae</taxon>
        <taxon>Ustilago</taxon>
    </lineage>
</organism>
<dbReference type="EMBL" id="ULHB01000009">
    <property type="protein sequence ID" value="SYW75691.1"/>
    <property type="molecule type" value="Genomic_DNA"/>
</dbReference>
<keyword evidence="2" id="KW-1133">Transmembrane helix</keyword>
<proteinExistence type="predicted"/>
<gene>
    <name evidence="4" type="ORF">UBRO2_00846</name>
    <name evidence="3" type="ORF">UBRO_06227</name>
</gene>
<feature type="transmembrane region" description="Helical" evidence="2">
    <location>
        <begin position="199"/>
        <end position="224"/>
    </location>
</feature>
<evidence type="ECO:0000313" key="6">
    <source>
        <dbReference type="Proteomes" id="UP000658997"/>
    </source>
</evidence>